<evidence type="ECO:0000256" key="3">
    <source>
        <dbReference type="ARBA" id="ARBA00022454"/>
    </source>
</evidence>
<evidence type="ECO:0000256" key="6">
    <source>
        <dbReference type="ARBA" id="ARBA00022691"/>
    </source>
</evidence>
<dbReference type="VEuPathDB" id="FungiDB:H257_07772"/>
<evidence type="ECO:0000313" key="10">
    <source>
        <dbReference type="Proteomes" id="UP000286510"/>
    </source>
</evidence>
<proteinExistence type="predicted"/>
<dbReference type="PANTHER" id="PTHR22884">
    <property type="entry name" value="SET DOMAIN PROTEINS"/>
    <property type="match status" value="1"/>
</dbReference>
<dbReference type="GO" id="GO:0005634">
    <property type="term" value="C:nucleus"/>
    <property type="evidence" value="ECO:0007669"/>
    <property type="project" value="UniProtKB-SubCell"/>
</dbReference>
<evidence type="ECO:0000256" key="1">
    <source>
        <dbReference type="ARBA" id="ARBA00004123"/>
    </source>
</evidence>
<feature type="region of interest" description="Disordered" evidence="8">
    <location>
        <begin position="1"/>
        <end position="49"/>
    </location>
</feature>
<evidence type="ECO:0000256" key="8">
    <source>
        <dbReference type="SAM" id="MobiDB-lite"/>
    </source>
</evidence>
<dbReference type="InterPro" id="IPR050777">
    <property type="entry name" value="SET2_Histone-Lys_MeTrsfase"/>
</dbReference>
<feature type="compositionally biased region" description="Polar residues" evidence="8">
    <location>
        <begin position="13"/>
        <end position="37"/>
    </location>
</feature>
<dbReference type="GO" id="GO:0005694">
    <property type="term" value="C:chromosome"/>
    <property type="evidence" value="ECO:0007669"/>
    <property type="project" value="UniProtKB-SubCell"/>
</dbReference>
<evidence type="ECO:0000313" key="9">
    <source>
        <dbReference type="EMBL" id="RHY92480.1"/>
    </source>
</evidence>
<keyword evidence="4" id="KW-0489">Methyltransferase</keyword>
<comment type="subcellular location">
    <subcellularLocation>
        <location evidence="2">Chromosome</location>
    </subcellularLocation>
    <subcellularLocation>
        <location evidence="1">Nucleus</location>
    </subcellularLocation>
</comment>
<dbReference type="VEuPathDB" id="FungiDB:H257_08682"/>
<keyword evidence="6" id="KW-0949">S-adenosyl-L-methionine</keyword>
<gene>
    <name evidence="9" type="ORF">DYB26_007759</name>
</gene>
<evidence type="ECO:0000256" key="7">
    <source>
        <dbReference type="ARBA" id="ARBA00023242"/>
    </source>
</evidence>
<keyword evidence="7" id="KW-0539">Nucleus</keyword>
<evidence type="ECO:0000256" key="2">
    <source>
        <dbReference type="ARBA" id="ARBA00004286"/>
    </source>
</evidence>
<name>A0A418DC62_APHAT</name>
<dbReference type="SUPFAM" id="SSF82199">
    <property type="entry name" value="SET domain"/>
    <property type="match status" value="1"/>
</dbReference>
<feature type="compositionally biased region" description="Basic and acidic residues" evidence="8">
    <location>
        <begin position="38"/>
        <end position="49"/>
    </location>
</feature>
<evidence type="ECO:0008006" key="11">
    <source>
        <dbReference type="Google" id="ProtNLM"/>
    </source>
</evidence>
<comment type="caution">
    <text evidence="9">The sequence shown here is derived from an EMBL/GenBank/DDBJ whole genome shotgun (WGS) entry which is preliminary data.</text>
</comment>
<dbReference type="AlphaFoldDB" id="A0A418DC62"/>
<keyword evidence="5" id="KW-0808">Transferase</keyword>
<organism evidence="9 10">
    <name type="scientific">Aphanomyces astaci</name>
    <name type="common">Crayfish plague agent</name>
    <dbReference type="NCBI Taxonomy" id="112090"/>
    <lineage>
        <taxon>Eukaryota</taxon>
        <taxon>Sar</taxon>
        <taxon>Stramenopiles</taxon>
        <taxon>Oomycota</taxon>
        <taxon>Saprolegniomycetes</taxon>
        <taxon>Saprolegniales</taxon>
        <taxon>Verrucalvaceae</taxon>
        <taxon>Aphanomyces</taxon>
    </lineage>
</organism>
<dbReference type="GO" id="GO:0008168">
    <property type="term" value="F:methyltransferase activity"/>
    <property type="evidence" value="ECO:0007669"/>
    <property type="project" value="UniProtKB-KW"/>
</dbReference>
<dbReference type="GO" id="GO:0032259">
    <property type="term" value="P:methylation"/>
    <property type="evidence" value="ECO:0007669"/>
    <property type="project" value="UniProtKB-KW"/>
</dbReference>
<reference evidence="9 10" key="1">
    <citation type="submission" date="2018-08" db="EMBL/GenBank/DDBJ databases">
        <title>Aphanomyces genome sequencing and annotation.</title>
        <authorList>
            <person name="Minardi D."/>
            <person name="Oidtmann B."/>
            <person name="Van Der Giezen M."/>
            <person name="Studholme D.J."/>
        </authorList>
    </citation>
    <scope>NUCLEOTIDE SEQUENCE [LARGE SCALE GENOMIC DNA]</scope>
    <source>
        <strain evidence="9 10">FDL457</strain>
    </source>
</reference>
<dbReference type="VEuPathDB" id="FungiDB:H257_17048"/>
<dbReference type="Gene3D" id="2.170.270.10">
    <property type="entry name" value="SET domain"/>
    <property type="match status" value="1"/>
</dbReference>
<evidence type="ECO:0000256" key="5">
    <source>
        <dbReference type="ARBA" id="ARBA00022679"/>
    </source>
</evidence>
<keyword evidence="3" id="KW-0158">Chromosome</keyword>
<evidence type="ECO:0000256" key="4">
    <source>
        <dbReference type="ARBA" id="ARBA00022603"/>
    </source>
</evidence>
<dbReference type="InterPro" id="IPR046341">
    <property type="entry name" value="SET_dom_sf"/>
</dbReference>
<sequence length="630" mass="70573">MTPYATLTGPHLSPTSTHAAPASTVTKPTTNPLPNTDNEGHREDPPRPAEDAADVEIIDLCDSDDSEVEAFEAFKALRRARKMEREQQLKKKYEQHQVRMKFEVVPPTALTEVYHHIDDCLPATNSLAPRRARSSRGVAFGTDTHNPHCRRCSKQFPCTLVQLCDNLITQTECAPGRCSANELCRNQAISKKLFPPTTIVDDSKLTHALRVDESVPAGTKIIEYVGEHIGKEEVAARKEKRQGAKDWYIVRVGTNGDLYVDASKFGQAAKLTRVTVKAESVQEELKATRVAREEQTLRASQEREAAVVRERIAWTQSLQAGQYHFSEGRPSVNSTKRDSSWVGLHWALLEKNNMMSFHSKHPKNAVKALMEGIHPASLKAVVQIHLNLDQKHLRNSVLQFMVYVKTKLVAQLEFTWAAKSVGLVKAAGEDKPRQMDQAPKRARSLKKDVLRAFTGPNLLDVCVSASETEKEATREKKKAKWANRKSVKPKIFKTLRRPLHEPSDGSCWAEIPGVHTNDLVAALVDSGSNPRMVVSLRLMEKASTIDWQSEVEGFAKVPLCLSKHLILPETGVIRLGRLLTGFEDVFRLELQKDPPIALDPLKVRFIVDATPTTCEARRYLPLLTDYLRSH</sequence>
<dbReference type="Proteomes" id="UP000286510">
    <property type="component" value="Unassembled WGS sequence"/>
</dbReference>
<dbReference type="EMBL" id="QUTF01021537">
    <property type="protein sequence ID" value="RHY92480.1"/>
    <property type="molecule type" value="Genomic_DNA"/>
</dbReference>
<accession>A0A418DC62</accession>
<protein>
    <recommendedName>
        <fullName evidence="11">AWS domain-containing protein</fullName>
    </recommendedName>
</protein>